<evidence type="ECO:0000259" key="2">
    <source>
        <dbReference type="Pfam" id="PF03372"/>
    </source>
</evidence>
<dbReference type="SUPFAM" id="SSF56219">
    <property type="entry name" value="DNase I-like"/>
    <property type="match status" value="1"/>
</dbReference>
<reference evidence="3 4" key="1">
    <citation type="journal article" date="2019" name="Int. J. Syst. Evol. Microbiol.">
        <title>The Global Catalogue of Microorganisms (GCM) 10K type strain sequencing project: providing services to taxonomists for standard genome sequencing and annotation.</title>
        <authorList>
            <consortium name="The Broad Institute Genomics Platform"/>
            <consortium name="The Broad Institute Genome Sequencing Center for Infectious Disease"/>
            <person name="Wu L."/>
            <person name="Ma J."/>
        </authorList>
    </citation>
    <scope>NUCLEOTIDE SEQUENCE [LARGE SCALE GENOMIC DNA]</scope>
    <source>
        <strain evidence="3 4">JCM 15896</strain>
    </source>
</reference>
<proteinExistence type="predicted"/>
<keyword evidence="3" id="KW-0255">Endonuclease</keyword>
<evidence type="ECO:0000313" key="3">
    <source>
        <dbReference type="EMBL" id="GAA0854428.1"/>
    </source>
</evidence>
<accession>A0ABN1LEC3</accession>
<feature type="transmembrane region" description="Helical" evidence="1">
    <location>
        <begin position="33"/>
        <end position="52"/>
    </location>
</feature>
<keyword evidence="4" id="KW-1185">Reference proteome</keyword>
<keyword evidence="3" id="KW-0378">Hydrolase</keyword>
<evidence type="ECO:0000256" key="1">
    <source>
        <dbReference type="SAM" id="Phobius"/>
    </source>
</evidence>
<feature type="transmembrane region" description="Helical" evidence="1">
    <location>
        <begin position="59"/>
        <end position="78"/>
    </location>
</feature>
<protein>
    <submittedName>
        <fullName evidence="3">Endonuclease/exonuclease/phosphatase family protein</fullName>
    </submittedName>
</protein>
<sequence>MFYLFLLTTLLFVTVSLLPLFPSNHWVVRGWEFPRVQIASLLFVNICAILLFQDYDTGLLVLLWSNIGCLIWQLKWILPYTGFVSPEVEKVMSPPNRQLRILTANVLMENTQTDKLIELVNEYRPDVFVTLETNQWWQEQLSQLHGQFPYRVPVPLENLYGMHVYSKLPLCDVQVCELIEEGVPSVACKLEVEGAEAINAFFLHPAPPSPTENEHATERDHELNLVANRIKNLNGPVIVTGDLNDVAWSPTTLAFRKSTGLKDPRIGRGMFNTFHAEYRFVRWPLDHIFHSNHFKLVEIKRLSYIGSDHFPLFTVLAY</sequence>
<evidence type="ECO:0000313" key="4">
    <source>
        <dbReference type="Proteomes" id="UP001500359"/>
    </source>
</evidence>
<comment type="caution">
    <text evidence="3">The sequence shown here is derived from an EMBL/GenBank/DDBJ whole genome shotgun (WGS) entry which is preliminary data.</text>
</comment>
<dbReference type="GO" id="GO:0004519">
    <property type="term" value="F:endonuclease activity"/>
    <property type="evidence" value="ECO:0007669"/>
    <property type="project" value="UniProtKB-KW"/>
</dbReference>
<keyword evidence="1" id="KW-0472">Membrane</keyword>
<dbReference type="Gene3D" id="3.60.10.10">
    <property type="entry name" value="Endonuclease/exonuclease/phosphatase"/>
    <property type="match status" value="1"/>
</dbReference>
<dbReference type="EMBL" id="BAAAFD010000002">
    <property type="protein sequence ID" value="GAA0854428.1"/>
    <property type="molecule type" value="Genomic_DNA"/>
</dbReference>
<dbReference type="InterPro" id="IPR036691">
    <property type="entry name" value="Endo/exonu/phosph_ase_sf"/>
</dbReference>
<name>A0ABN1LEC3_9ALTE</name>
<dbReference type="Pfam" id="PF03372">
    <property type="entry name" value="Exo_endo_phos"/>
    <property type="match status" value="1"/>
</dbReference>
<keyword evidence="3" id="KW-0540">Nuclease</keyword>
<keyword evidence="1" id="KW-0812">Transmembrane</keyword>
<dbReference type="InterPro" id="IPR005135">
    <property type="entry name" value="Endo/exonuclease/phosphatase"/>
</dbReference>
<gene>
    <name evidence="3" type="ORF">GCM10009114_10100</name>
</gene>
<organism evidence="3 4">
    <name type="scientific">Aliiglaciecola litoralis</name>
    <dbReference type="NCBI Taxonomy" id="582857"/>
    <lineage>
        <taxon>Bacteria</taxon>
        <taxon>Pseudomonadati</taxon>
        <taxon>Pseudomonadota</taxon>
        <taxon>Gammaproteobacteria</taxon>
        <taxon>Alteromonadales</taxon>
        <taxon>Alteromonadaceae</taxon>
        <taxon>Aliiglaciecola</taxon>
    </lineage>
</organism>
<keyword evidence="1" id="KW-1133">Transmembrane helix</keyword>
<dbReference type="RefSeq" id="WP_343857167.1">
    <property type="nucleotide sequence ID" value="NZ_BAAAFD010000002.1"/>
</dbReference>
<dbReference type="Proteomes" id="UP001500359">
    <property type="component" value="Unassembled WGS sequence"/>
</dbReference>
<feature type="domain" description="Endonuclease/exonuclease/phosphatase" evidence="2">
    <location>
        <begin position="102"/>
        <end position="309"/>
    </location>
</feature>